<proteinExistence type="predicted"/>
<evidence type="ECO:0000313" key="1">
    <source>
        <dbReference type="EMBL" id="KAK5706054.1"/>
    </source>
</evidence>
<evidence type="ECO:0000313" key="2">
    <source>
        <dbReference type="Proteomes" id="UP001310594"/>
    </source>
</evidence>
<gene>
    <name evidence="1" type="ORF">LTR97_001040</name>
</gene>
<dbReference type="EMBL" id="JAVRQU010000002">
    <property type="protein sequence ID" value="KAK5706054.1"/>
    <property type="molecule type" value="Genomic_DNA"/>
</dbReference>
<reference evidence="1" key="1">
    <citation type="submission" date="2023-08" db="EMBL/GenBank/DDBJ databases">
        <title>Black Yeasts Isolated from many extreme environments.</title>
        <authorList>
            <person name="Coleine C."/>
            <person name="Stajich J.E."/>
            <person name="Selbmann L."/>
        </authorList>
    </citation>
    <scope>NUCLEOTIDE SEQUENCE</scope>
    <source>
        <strain evidence="1">CCFEE 5810</strain>
    </source>
</reference>
<sequence length="267" mass="30191">MAHRPHLVQVLIEDTQRITVVSRSALLEYQNRSPATTSSPGFLSLPQELRDLIYDFALSGPGLGDRRPFTQEFIWEVRPSSQPINVAAFKAVYDILLGGRNSGLATRSFNPHDALFATIAELRWLLENASIPTLESIRTIVVDVDHSLSSAAEYFALNVDANFPNLEVEYIGHGHLYTDGRIYLGRKTMTYHTEVPRAINPRRLPENLSQLPLEESIRELREYDDRYQAAFAAPAEEKRALQDLVKRWMARFLKSKSCANCTDPSSC</sequence>
<name>A0AAN7WFK4_9PEZI</name>
<comment type="caution">
    <text evidence="1">The sequence shown here is derived from an EMBL/GenBank/DDBJ whole genome shotgun (WGS) entry which is preliminary data.</text>
</comment>
<organism evidence="1 2">
    <name type="scientific">Elasticomyces elasticus</name>
    <dbReference type="NCBI Taxonomy" id="574655"/>
    <lineage>
        <taxon>Eukaryota</taxon>
        <taxon>Fungi</taxon>
        <taxon>Dikarya</taxon>
        <taxon>Ascomycota</taxon>
        <taxon>Pezizomycotina</taxon>
        <taxon>Dothideomycetes</taxon>
        <taxon>Dothideomycetidae</taxon>
        <taxon>Mycosphaerellales</taxon>
        <taxon>Teratosphaeriaceae</taxon>
        <taxon>Elasticomyces</taxon>
    </lineage>
</organism>
<accession>A0AAN7WFK4</accession>
<protein>
    <submittedName>
        <fullName evidence="1">Uncharacterized protein</fullName>
    </submittedName>
</protein>
<dbReference type="Proteomes" id="UP001310594">
    <property type="component" value="Unassembled WGS sequence"/>
</dbReference>
<dbReference type="AlphaFoldDB" id="A0AAN7WFK4"/>